<sequence length="404" mass="43069">MGLRGEAAIVGVADYPSERVYSGTRQFSLEQWADLSSRALADAGIASSEVNGIVCVGDVSESAMFHPATIAEYCGWSLDYAERVDLGGASAVAAVWRAAAAIELGICDVVVVTCTGRPKPELPSASPQERARTVNASSWTWGSPQSEFEVPYGDIPPNVGFAFYASRYHALYGNEPADHLARAKIAADQRTSACMNPNAAFFGKPITPEDVLASRLIADPLHILEIVMLCHGGGSVVLASKARAQRCPKRPVFLTGCGEHLAHKTPTYSVDEIPRTPISYVADRAFAMSGIDRSDIDMLQLYDCYTITVLLTIEQSGFCDPGGGLDLVRRNDLSYKGSFPVNTHGGMLGMGQPGFAGGLSMVLEATRQIRGECGNRQVRKHDTAYITGTGGIMSEQAALIVQGA</sequence>
<proteinExistence type="predicted"/>
<dbReference type="PANTHER" id="PTHR42870">
    <property type="entry name" value="ACETYL-COA C-ACETYLTRANSFERASE"/>
    <property type="match status" value="1"/>
</dbReference>
<dbReference type="GO" id="GO:0016747">
    <property type="term" value="F:acyltransferase activity, transferring groups other than amino-acyl groups"/>
    <property type="evidence" value="ECO:0007669"/>
    <property type="project" value="InterPro"/>
</dbReference>
<accession>A0A6J6U9W6</accession>
<evidence type="ECO:0000313" key="2">
    <source>
        <dbReference type="EMBL" id="CAB4756601.1"/>
    </source>
</evidence>
<dbReference type="InterPro" id="IPR002155">
    <property type="entry name" value="Thiolase"/>
</dbReference>
<dbReference type="CDD" id="cd00829">
    <property type="entry name" value="SCP-x_thiolase"/>
    <property type="match status" value="1"/>
</dbReference>
<dbReference type="EMBL" id="CAFBMH010000146">
    <property type="protein sequence ID" value="CAB4931768.1"/>
    <property type="molecule type" value="Genomic_DNA"/>
</dbReference>
<dbReference type="SUPFAM" id="SSF53901">
    <property type="entry name" value="Thiolase-like"/>
    <property type="match status" value="2"/>
</dbReference>
<evidence type="ECO:0000259" key="1">
    <source>
        <dbReference type="Pfam" id="PF22691"/>
    </source>
</evidence>
<dbReference type="EMBL" id="CAFABA010000100">
    <property type="protein sequence ID" value="CAB4834636.1"/>
    <property type="molecule type" value="Genomic_DNA"/>
</dbReference>
<dbReference type="InterPro" id="IPR016039">
    <property type="entry name" value="Thiolase-like"/>
</dbReference>
<reference evidence="2" key="1">
    <citation type="submission" date="2020-05" db="EMBL/GenBank/DDBJ databases">
        <authorList>
            <person name="Chiriac C."/>
            <person name="Salcher M."/>
            <person name="Ghai R."/>
            <person name="Kavagutti S V."/>
        </authorList>
    </citation>
    <scope>NUCLEOTIDE SEQUENCE</scope>
</reference>
<dbReference type="Gene3D" id="3.40.47.10">
    <property type="match status" value="1"/>
</dbReference>
<feature type="domain" description="Thiolase C-terminal" evidence="1">
    <location>
        <begin position="272"/>
        <end position="401"/>
    </location>
</feature>
<gene>
    <name evidence="2" type="ORF">UFOPK2754_02142</name>
    <name evidence="3" type="ORF">UFOPK3139_02143</name>
    <name evidence="4" type="ORF">UFOPK3543_02698</name>
</gene>
<dbReference type="PANTHER" id="PTHR42870:SF1">
    <property type="entry name" value="NON-SPECIFIC LIPID-TRANSFER PROTEIN-LIKE 2"/>
    <property type="match status" value="1"/>
</dbReference>
<dbReference type="PIRSF" id="PIRSF000429">
    <property type="entry name" value="Ac-CoA_Ac_transf"/>
    <property type="match status" value="1"/>
</dbReference>
<evidence type="ECO:0000313" key="3">
    <source>
        <dbReference type="EMBL" id="CAB4834636.1"/>
    </source>
</evidence>
<dbReference type="InterPro" id="IPR055140">
    <property type="entry name" value="Thiolase_C_2"/>
</dbReference>
<protein>
    <submittedName>
        <fullName evidence="2">Unannotated protein</fullName>
    </submittedName>
</protein>
<dbReference type="Pfam" id="PF22691">
    <property type="entry name" value="Thiolase_C_1"/>
    <property type="match status" value="1"/>
</dbReference>
<name>A0A6J6U9W6_9ZZZZ</name>
<dbReference type="AlphaFoldDB" id="A0A6J6U9W6"/>
<organism evidence="2">
    <name type="scientific">freshwater metagenome</name>
    <dbReference type="NCBI Taxonomy" id="449393"/>
    <lineage>
        <taxon>unclassified sequences</taxon>
        <taxon>metagenomes</taxon>
        <taxon>ecological metagenomes</taxon>
    </lineage>
</organism>
<dbReference type="EMBL" id="CAEZYR010000087">
    <property type="protein sequence ID" value="CAB4756601.1"/>
    <property type="molecule type" value="Genomic_DNA"/>
</dbReference>
<evidence type="ECO:0000313" key="4">
    <source>
        <dbReference type="EMBL" id="CAB4931768.1"/>
    </source>
</evidence>